<dbReference type="AlphaFoldDB" id="A0A0C2NFP8"/>
<dbReference type="SUPFAM" id="SSF48452">
    <property type="entry name" value="TPR-like"/>
    <property type="match status" value="1"/>
</dbReference>
<dbReference type="Pfam" id="PF14938">
    <property type="entry name" value="SNAP"/>
    <property type="match status" value="1"/>
</dbReference>
<comment type="caution">
    <text evidence="1">The sequence shown here is derived from an EMBL/GenBank/DDBJ whole genome shotgun (WGS) entry which is preliminary data.</text>
</comment>
<dbReference type="EMBL" id="JWZT01000019">
    <property type="protein sequence ID" value="KII75170.1"/>
    <property type="molecule type" value="Genomic_DNA"/>
</dbReference>
<evidence type="ECO:0000313" key="2">
    <source>
        <dbReference type="Proteomes" id="UP000031668"/>
    </source>
</evidence>
<name>A0A0C2NFP8_THEKT</name>
<dbReference type="InterPro" id="IPR011990">
    <property type="entry name" value="TPR-like_helical_dom_sf"/>
</dbReference>
<dbReference type="Proteomes" id="UP000031668">
    <property type="component" value="Unassembled WGS sequence"/>
</dbReference>
<protein>
    <recommendedName>
        <fullName evidence="3">Alpha-soluble NSF attachment protein</fullName>
    </recommendedName>
</protein>
<evidence type="ECO:0008006" key="3">
    <source>
        <dbReference type="Google" id="ProtNLM"/>
    </source>
</evidence>
<accession>A0A0C2NFP8</accession>
<proteinExistence type="predicted"/>
<dbReference type="Gene3D" id="1.25.40.10">
    <property type="entry name" value="Tetratricopeptide repeat domain"/>
    <property type="match status" value="1"/>
</dbReference>
<sequence>MAEVFVDNAKTLGQVFDEIDSLTNRAREFISSEMYEEAAKIYYDIARLEEIHLRDYEGASLNYENSAFYYLKTKSRKTPDSYTKMIDVLLKDGEIDKAIWQSFEIGYSCANYLMDMQKSEEFFQRGDELRRQYNISHVCPKMNIKTNESYQDKAKASEELEKFKTIKNGSGKNINSAGTFKHLTHRFVQEMHRHIPGIA</sequence>
<keyword evidence="2" id="KW-1185">Reference proteome</keyword>
<evidence type="ECO:0000313" key="1">
    <source>
        <dbReference type="EMBL" id="KII75170.1"/>
    </source>
</evidence>
<organism evidence="1 2">
    <name type="scientific">Thelohanellus kitauei</name>
    <name type="common">Myxosporean</name>
    <dbReference type="NCBI Taxonomy" id="669202"/>
    <lineage>
        <taxon>Eukaryota</taxon>
        <taxon>Metazoa</taxon>
        <taxon>Cnidaria</taxon>
        <taxon>Myxozoa</taxon>
        <taxon>Myxosporea</taxon>
        <taxon>Bivalvulida</taxon>
        <taxon>Platysporina</taxon>
        <taxon>Myxobolidae</taxon>
        <taxon>Thelohanellus</taxon>
    </lineage>
</organism>
<gene>
    <name evidence="1" type="ORF">RF11_10465</name>
</gene>
<reference evidence="1 2" key="1">
    <citation type="journal article" date="2014" name="Genome Biol. Evol.">
        <title>The genome of the myxosporean Thelohanellus kitauei shows adaptations to nutrient acquisition within its fish host.</title>
        <authorList>
            <person name="Yang Y."/>
            <person name="Xiong J."/>
            <person name="Zhou Z."/>
            <person name="Huo F."/>
            <person name="Miao W."/>
            <person name="Ran C."/>
            <person name="Liu Y."/>
            <person name="Zhang J."/>
            <person name="Feng J."/>
            <person name="Wang M."/>
            <person name="Wang M."/>
            <person name="Wang L."/>
            <person name="Yao B."/>
        </authorList>
    </citation>
    <scope>NUCLEOTIDE SEQUENCE [LARGE SCALE GENOMIC DNA]</scope>
    <source>
        <strain evidence="1">Wuqing</strain>
    </source>
</reference>